<reference evidence="2" key="1">
    <citation type="submission" date="2016-11" db="EMBL/GenBank/DDBJ databases">
        <authorList>
            <person name="Varghese N."/>
            <person name="Submissions S."/>
        </authorList>
    </citation>
    <scope>NUCLEOTIDE SEQUENCE [LARGE SCALE GENOMIC DNA]</scope>
    <source>
        <strain evidence="2">CGMCC 1.8995</strain>
    </source>
</reference>
<evidence type="ECO:0008006" key="3">
    <source>
        <dbReference type="Google" id="ProtNLM"/>
    </source>
</evidence>
<sequence length="318" mass="35470">MNNSESRLTCSMSNGVIALMLIAGLLVPIRAIAESEQHAVARKYAALVGRLALTESLFSEMSLRCDVDFAYTTQQYSAIDYHLRIHTGMTFNQWQAQFGDAEQSNAMVEQVMNDTLRDIGECNPEGLQQWFAGMQQNLVGPSVDELTSLPLVFGLRARSVSEQEAVAFFRSQVLAYKTLSTAEIVGLAHGLSTGGYHYAKMVYLPNIQVDHQKAVTLYEFAYQQEASAENLFALAQGKARVDRDASVPLFKQAAEEGLFEAQRWYGNYLGCQGNKPDALFWLQQAKETNPEQAEFIDDFIIEINELGEPTNCLDGWVH</sequence>
<dbReference type="STRING" id="634436.SAMN05216361_0602"/>
<gene>
    <name evidence="1" type="ORF">SAMN05216361_0602</name>
</gene>
<dbReference type="InterPro" id="IPR011990">
    <property type="entry name" value="TPR-like_helical_dom_sf"/>
</dbReference>
<name>A0A1M5EYV5_9ALTE</name>
<proteinExistence type="predicted"/>
<organism evidence="1 2">
    <name type="scientific">Marisediminitalea aggregata</name>
    <dbReference type="NCBI Taxonomy" id="634436"/>
    <lineage>
        <taxon>Bacteria</taxon>
        <taxon>Pseudomonadati</taxon>
        <taxon>Pseudomonadota</taxon>
        <taxon>Gammaproteobacteria</taxon>
        <taxon>Alteromonadales</taxon>
        <taxon>Alteromonadaceae</taxon>
        <taxon>Marisediminitalea</taxon>
    </lineage>
</organism>
<dbReference type="Gene3D" id="1.25.40.10">
    <property type="entry name" value="Tetratricopeptide repeat domain"/>
    <property type="match status" value="1"/>
</dbReference>
<protein>
    <recommendedName>
        <fullName evidence="3">Sel1 repeat-containing protein</fullName>
    </recommendedName>
</protein>
<evidence type="ECO:0000313" key="2">
    <source>
        <dbReference type="Proteomes" id="UP000184520"/>
    </source>
</evidence>
<dbReference type="RefSeq" id="WP_073317556.1">
    <property type="nucleotide sequence ID" value="NZ_FQWD01000001.1"/>
</dbReference>
<dbReference type="EMBL" id="FQWD01000001">
    <property type="protein sequence ID" value="SHF84336.1"/>
    <property type="molecule type" value="Genomic_DNA"/>
</dbReference>
<dbReference type="SUPFAM" id="SSF81901">
    <property type="entry name" value="HCP-like"/>
    <property type="match status" value="1"/>
</dbReference>
<dbReference type="AlphaFoldDB" id="A0A1M5EYV5"/>
<keyword evidence="2" id="KW-1185">Reference proteome</keyword>
<dbReference type="OrthoDB" id="6382326at2"/>
<evidence type="ECO:0000313" key="1">
    <source>
        <dbReference type="EMBL" id="SHF84336.1"/>
    </source>
</evidence>
<accession>A0A1M5EYV5</accession>
<dbReference type="Proteomes" id="UP000184520">
    <property type="component" value="Unassembled WGS sequence"/>
</dbReference>